<dbReference type="HOGENOM" id="CLU_009397_2_1_9"/>
<dbReference type="PIRSF" id="PIRSF025414">
    <property type="entry name" value="Alpha-L-arabinofuranosidase"/>
    <property type="match status" value="1"/>
</dbReference>
<dbReference type="GO" id="GO:0005975">
    <property type="term" value="P:carbohydrate metabolic process"/>
    <property type="evidence" value="ECO:0007669"/>
    <property type="project" value="InterPro"/>
</dbReference>
<comment type="caution">
    <text evidence="8">The sequence shown here is derived from an EMBL/GenBank/DDBJ whole genome shotgun (WGS) entry which is preliminary data.</text>
</comment>
<dbReference type="InterPro" id="IPR016828">
    <property type="entry name" value="Alpha-L-arabinofuranosidase"/>
</dbReference>
<evidence type="ECO:0000256" key="4">
    <source>
        <dbReference type="ARBA" id="ARBA00023295"/>
    </source>
</evidence>
<comment type="similarity">
    <text evidence="1 7">Belongs to the glycosyl hydrolase 43 family.</text>
</comment>
<organism evidence="8 9">
    <name type="scientific">Lentilactobacillus kisonensis F0435</name>
    <dbReference type="NCBI Taxonomy" id="797516"/>
    <lineage>
        <taxon>Bacteria</taxon>
        <taxon>Bacillati</taxon>
        <taxon>Bacillota</taxon>
        <taxon>Bacilli</taxon>
        <taxon>Lactobacillales</taxon>
        <taxon>Lactobacillaceae</taxon>
        <taxon>Lentilactobacillus</taxon>
    </lineage>
</organism>
<dbReference type="GO" id="GO:0004553">
    <property type="term" value="F:hydrolase activity, hydrolyzing O-glycosyl compounds"/>
    <property type="evidence" value="ECO:0007669"/>
    <property type="project" value="InterPro"/>
</dbReference>
<evidence type="ECO:0000313" key="9">
    <source>
        <dbReference type="Proteomes" id="UP000005025"/>
    </source>
</evidence>
<dbReference type="EMBL" id="AGRJ01000229">
    <property type="protein sequence ID" value="EHO49130.1"/>
    <property type="molecule type" value="Genomic_DNA"/>
</dbReference>
<feature type="active site" description="Proton acceptor" evidence="5">
    <location>
        <position position="26"/>
    </location>
</feature>
<sequence length="333" mass="38290">MTKLRSRKGAFTLTEYINPLIVQRADPFIYKHTDGYYYFTASVPAYNLIEIRRAKTLAGLAHAAPRTIWRKHESGPMSQLIWAPEIHYIDGKWFIYFAASETTALDQNGMFQHRMFCIECDNADPMRSEDDWVEHGQVETGMDSFSLDATCFEANDKLYYVWAQKDPAIRGNSNIYIAEMENPWTLKTKPVMLTKPEFDWETIGFWVNEGPAVIHRNGRYFLTYSASATDEHYAMGMLSVPDDADLLDASNWTKSKDPVFQSDMATHQYGPGHNSFTVAEDGKTDILVYHCRDYTEIKGDPLYDPNRHTKVQAFTWNDDGTPNFGKPVPYNYD</sequence>
<dbReference type="Gene3D" id="2.115.10.20">
    <property type="entry name" value="Glycosyl hydrolase domain, family 43"/>
    <property type="match status" value="1"/>
</dbReference>
<evidence type="ECO:0000256" key="3">
    <source>
        <dbReference type="ARBA" id="ARBA00022801"/>
    </source>
</evidence>
<dbReference type="AlphaFoldDB" id="H1LJ65"/>
<dbReference type="CDD" id="cd18817">
    <property type="entry name" value="GH43f_LbAraf43-like"/>
    <property type="match status" value="1"/>
</dbReference>
<evidence type="ECO:0000256" key="5">
    <source>
        <dbReference type="PIRSR" id="PIRSR606710-1"/>
    </source>
</evidence>
<protein>
    <submittedName>
        <fullName evidence="8">Glycosyl hydrolase, family 43</fullName>
    </submittedName>
</protein>
<dbReference type="Proteomes" id="UP000005025">
    <property type="component" value="Unassembled WGS sequence"/>
</dbReference>
<dbReference type="OrthoDB" id="177947at2"/>
<evidence type="ECO:0000256" key="1">
    <source>
        <dbReference type="ARBA" id="ARBA00009865"/>
    </source>
</evidence>
<evidence type="ECO:0000313" key="8">
    <source>
        <dbReference type="EMBL" id="EHO49130.1"/>
    </source>
</evidence>
<evidence type="ECO:0000256" key="6">
    <source>
        <dbReference type="PIRSR" id="PIRSR606710-2"/>
    </source>
</evidence>
<dbReference type="InterPro" id="IPR023296">
    <property type="entry name" value="Glyco_hydro_beta-prop_sf"/>
</dbReference>
<dbReference type="RefSeq" id="WP_008857808.1">
    <property type="nucleotide sequence ID" value="NZ_JH591053.1"/>
</dbReference>
<reference evidence="8 9" key="1">
    <citation type="submission" date="2011-09" db="EMBL/GenBank/DDBJ databases">
        <authorList>
            <person name="Weinstock G."/>
            <person name="Sodergren E."/>
            <person name="Clifton S."/>
            <person name="Fulton L."/>
            <person name="Fulton B."/>
            <person name="Courtney L."/>
            <person name="Fronick C."/>
            <person name="Harrison M."/>
            <person name="Strong C."/>
            <person name="Farmer C."/>
            <person name="Delahaunty K."/>
            <person name="Markovic C."/>
            <person name="Hall O."/>
            <person name="Minx P."/>
            <person name="Tomlinson C."/>
            <person name="Mitreva M."/>
            <person name="Hou S."/>
            <person name="Chen J."/>
            <person name="Wollam A."/>
            <person name="Pepin K.H."/>
            <person name="Johnson M."/>
            <person name="Bhonagiri V."/>
            <person name="Zhang X."/>
            <person name="Suruliraj S."/>
            <person name="Warren W."/>
            <person name="Chinwalla A."/>
            <person name="Mardis E.R."/>
            <person name="Wilson R.K."/>
        </authorList>
    </citation>
    <scope>NUCLEOTIDE SEQUENCE [LARGE SCALE GENOMIC DNA]</scope>
    <source>
        <strain evidence="8 9">F0435</strain>
    </source>
</reference>
<keyword evidence="4 7" id="KW-0326">Glycosidase</keyword>
<name>H1LJ65_9LACO</name>
<gene>
    <name evidence="8" type="ORF">HMPREF9104_02657</name>
</gene>
<dbReference type="PANTHER" id="PTHR43817">
    <property type="entry name" value="GLYCOSYL HYDROLASE"/>
    <property type="match status" value="1"/>
</dbReference>
<evidence type="ECO:0000256" key="2">
    <source>
        <dbReference type="ARBA" id="ARBA00022729"/>
    </source>
</evidence>
<dbReference type="SUPFAM" id="SSF75005">
    <property type="entry name" value="Arabinanase/levansucrase/invertase"/>
    <property type="match status" value="1"/>
</dbReference>
<accession>H1LJ65</accession>
<dbReference type="PATRIC" id="fig|797516.3.peg.2388"/>
<feature type="site" description="Important for catalytic activity, responsible for pKa modulation of the active site Glu and correct orientation of both the proton donor and substrate" evidence="6">
    <location>
        <position position="148"/>
    </location>
</feature>
<dbReference type="PANTHER" id="PTHR43817:SF1">
    <property type="entry name" value="HYDROLASE, FAMILY 43, PUTATIVE (AFU_ORTHOLOGUE AFUA_3G01660)-RELATED"/>
    <property type="match status" value="1"/>
</dbReference>
<feature type="active site" description="Proton donor" evidence="5">
    <location>
        <position position="209"/>
    </location>
</feature>
<evidence type="ECO:0000256" key="7">
    <source>
        <dbReference type="RuleBase" id="RU361187"/>
    </source>
</evidence>
<dbReference type="InterPro" id="IPR006710">
    <property type="entry name" value="Glyco_hydro_43"/>
</dbReference>
<dbReference type="STRING" id="797516.HMPREF9104_02657"/>
<keyword evidence="2" id="KW-0732">Signal</keyword>
<proteinExistence type="inferred from homology"/>
<keyword evidence="3 7" id="KW-0378">Hydrolase</keyword>
<dbReference type="Pfam" id="PF04616">
    <property type="entry name" value="Glyco_hydro_43"/>
    <property type="match status" value="1"/>
</dbReference>